<sequence>MQKINAQNDSTKMTNPLLQESNLQYQAPVFDKIKDEHFKPAFDYGLKIHDKEIAKITNNAAKPSFENTVLALEISGADLKRAKAIFNNLAVSNTNPTLQAIEEEYAPIFSAHSDKMYLNSKLYNRIKALDLKSLKGEDKKLTAYYLQQFELAGANLSDADKDKMKRINGELASLGTLFNNKLLIARKNGAVLFDNVKDLDGLSTDEIAAAKTKATEAGQEGKYLIPLLNTTQQPLLGSLTNRATRKKIFEASSNRAEKEDDGDTRAVLEKAAKLRLQKAKLMGNKNFAEWKLQNQMAKTPAPAIDLLAKIATPAVAKANEEAKAIQDLIDSQNGGFKLEPWDWDFYSEQVRKEKYDLDQSQIKPYFELITVLEKGVFFAAKKMYGITFVERHDLPVYHPDVKVYEVFDENRKSISIYYLDFYTRDNKKGGAWMSNFVNQSFYLKQKPVIVNVYNFSKPVDGNPSLISSDDVITMFHEFGHTLHGLFASQQYASISGTSVPRDFVEFPSQINEHAALDPEVLKNYAIHYQTKEAIPQQLVDKIKKAETFNKGYEVTEILAASILDMAWHTVENESDFKPTLEFEKEVLQKYGLLVNEVPPRYHSPYFQHIWGGDGYSAGYYAYTWSKTLDYNAYDWMMANGGMTRANCDRFKKYILSVGNSVDLNQAFREFIGHDMQIEPYLKNAGLTQEK</sequence>
<dbReference type="EMBL" id="JBCFQK010000005">
    <property type="protein sequence ID" value="MFA9193834.1"/>
    <property type="molecule type" value="Genomic_DNA"/>
</dbReference>
<evidence type="ECO:0000256" key="2">
    <source>
        <dbReference type="ARBA" id="ARBA00022670"/>
    </source>
</evidence>
<dbReference type="InterPro" id="IPR045090">
    <property type="entry name" value="Pept_M3A_M3B"/>
</dbReference>
<dbReference type="EC" id="3.4.24.-" evidence="9"/>
<dbReference type="Proteomes" id="UP001574170">
    <property type="component" value="Unassembled WGS sequence"/>
</dbReference>
<comment type="caution">
    <text evidence="9">The sequence shown here is derived from an EMBL/GenBank/DDBJ whole genome shotgun (WGS) entry which is preliminary data.</text>
</comment>
<gene>
    <name evidence="9" type="ORF">AAGV33_05405</name>
</gene>
<dbReference type="Pfam" id="PF01432">
    <property type="entry name" value="Peptidase_M3"/>
    <property type="match status" value="1"/>
</dbReference>
<dbReference type="PANTHER" id="PTHR43660">
    <property type="entry name" value="DIPEPTIDYL CARBOXYPEPTIDASE"/>
    <property type="match status" value="1"/>
</dbReference>
<comment type="similarity">
    <text evidence="1 7">Belongs to the peptidase M3 family.</text>
</comment>
<organism evidence="9 10">
    <name type="scientific">Flavobacterium magnesitis</name>
    <dbReference type="NCBI Taxonomy" id="3138077"/>
    <lineage>
        <taxon>Bacteria</taxon>
        <taxon>Pseudomonadati</taxon>
        <taxon>Bacteroidota</taxon>
        <taxon>Flavobacteriia</taxon>
        <taxon>Flavobacteriales</taxon>
        <taxon>Flavobacteriaceae</taxon>
        <taxon>Flavobacterium</taxon>
    </lineage>
</organism>
<evidence type="ECO:0000256" key="4">
    <source>
        <dbReference type="ARBA" id="ARBA00022801"/>
    </source>
</evidence>
<evidence type="ECO:0000313" key="9">
    <source>
        <dbReference type="EMBL" id="MFA9193834.1"/>
    </source>
</evidence>
<dbReference type="InterPro" id="IPR034005">
    <property type="entry name" value="M3A_DCP"/>
</dbReference>
<accession>A0ABV4TKZ6</accession>
<feature type="domain" description="Peptidase M3A/M3B catalytic" evidence="8">
    <location>
        <begin position="238"/>
        <end position="685"/>
    </location>
</feature>
<evidence type="ECO:0000256" key="7">
    <source>
        <dbReference type="RuleBase" id="RU003435"/>
    </source>
</evidence>
<evidence type="ECO:0000259" key="8">
    <source>
        <dbReference type="Pfam" id="PF01432"/>
    </source>
</evidence>
<keyword evidence="10" id="KW-1185">Reference proteome</keyword>
<evidence type="ECO:0000256" key="5">
    <source>
        <dbReference type="ARBA" id="ARBA00022833"/>
    </source>
</evidence>
<reference evidence="9 10" key="1">
    <citation type="submission" date="2024-04" db="EMBL/GenBank/DDBJ databases">
        <title>New Clade of Flavobacterium.</title>
        <authorList>
            <person name="Matos L."/>
            <person name="Proenca D.N."/>
            <person name="Fransisco R.M."/>
            <person name="Chung A.P."/>
            <person name="Maccario L."/>
            <person name="Sorensen S.J."/>
            <person name="Morais P.V."/>
        </authorList>
    </citation>
    <scope>NUCLEOTIDE SEQUENCE [LARGE SCALE GENOMIC DNA]</scope>
    <source>
        <strain evidence="9 10">FBOR7N2.3</strain>
    </source>
</reference>
<comment type="cofactor">
    <cofactor evidence="7">
        <name>Zn(2+)</name>
        <dbReference type="ChEBI" id="CHEBI:29105"/>
    </cofactor>
    <text evidence="7">Binds 1 zinc ion.</text>
</comment>
<keyword evidence="6 7" id="KW-0482">Metalloprotease</keyword>
<dbReference type="GO" id="GO:0016787">
    <property type="term" value="F:hydrolase activity"/>
    <property type="evidence" value="ECO:0007669"/>
    <property type="project" value="UniProtKB-KW"/>
</dbReference>
<keyword evidence="2 7" id="KW-0645">Protease</keyword>
<dbReference type="InterPro" id="IPR024079">
    <property type="entry name" value="MetalloPept_cat_dom_sf"/>
</dbReference>
<dbReference type="Gene3D" id="1.10.1370.10">
    <property type="entry name" value="Neurolysin, domain 3"/>
    <property type="match status" value="1"/>
</dbReference>
<keyword evidence="5 7" id="KW-0862">Zinc</keyword>
<dbReference type="CDD" id="cd06456">
    <property type="entry name" value="M3A_DCP"/>
    <property type="match status" value="1"/>
</dbReference>
<dbReference type="InterPro" id="IPR001567">
    <property type="entry name" value="Pept_M3A_M3B_dom"/>
</dbReference>
<evidence type="ECO:0000256" key="3">
    <source>
        <dbReference type="ARBA" id="ARBA00022723"/>
    </source>
</evidence>
<dbReference type="PANTHER" id="PTHR43660:SF1">
    <property type="entry name" value="DIPEPTIDYL CARBOXYPEPTIDASE"/>
    <property type="match status" value="1"/>
</dbReference>
<evidence type="ECO:0000313" key="10">
    <source>
        <dbReference type="Proteomes" id="UP001574170"/>
    </source>
</evidence>
<evidence type="ECO:0000256" key="1">
    <source>
        <dbReference type="ARBA" id="ARBA00006040"/>
    </source>
</evidence>
<dbReference type="InterPro" id="IPR024077">
    <property type="entry name" value="Neurolysin/TOP_dom2"/>
</dbReference>
<evidence type="ECO:0000256" key="6">
    <source>
        <dbReference type="ARBA" id="ARBA00023049"/>
    </source>
</evidence>
<dbReference type="Gene3D" id="1.10.1370.40">
    <property type="match status" value="1"/>
</dbReference>
<dbReference type="Gene3D" id="3.40.390.10">
    <property type="entry name" value="Collagenase (Catalytic Domain)"/>
    <property type="match status" value="1"/>
</dbReference>
<dbReference type="SUPFAM" id="SSF55486">
    <property type="entry name" value="Metalloproteases ('zincins'), catalytic domain"/>
    <property type="match status" value="1"/>
</dbReference>
<protein>
    <submittedName>
        <fullName evidence="9">M3 family metallopeptidase</fullName>
        <ecNumber evidence="9">3.4.24.-</ecNumber>
    </submittedName>
</protein>
<name>A0ABV4TKZ6_9FLAO</name>
<proteinExistence type="inferred from homology"/>
<keyword evidence="4 7" id="KW-0378">Hydrolase</keyword>
<keyword evidence="3 7" id="KW-0479">Metal-binding</keyword>
<dbReference type="RefSeq" id="WP_373391030.1">
    <property type="nucleotide sequence ID" value="NZ_JBCFQJ010000006.1"/>
</dbReference>